<reference evidence="2 3" key="1">
    <citation type="journal article" date="2019" name="Commun. Biol.">
        <title>The bagworm genome reveals a unique fibroin gene that provides high tensile strength.</title>
        <authorList>
            <person name="Kono N."/>
            <person name="Nakamura H."/>
            <person name="Ohtoshi R."/>
            <person name="Tomita M."/>
            <person name="Numata K."/>
            <person name="Arakawa K."/>
        </authorList>
    </citation>
    <scope>NUCLEOTIDE SEQUENCE [LARGE SCALE GENOMIC DNA]</scope>
</reference>
<organism evidence="2 3">
    <name type="scientific">Eumeta variegata</name>
    <name type="common">Bagworm moth</name>
    <name type="synonym">Eumeta japonica</name>
    <dbReference type="NCBI Taxonomy" id="151549"/>
    <lineage>
        <taxon>Eukaryota</taxon>
        <taxon>Metazoa</taxon>
        <taxon>Ecdysozoa</taxon>
        <taxon>Arthropoda</taxon>
        <taxon>Hexapoda</taxon>
        <taxon>Insecta</taxon>
        <taxon>Pterygota</taxon>
        <taxon>Neoptera</taxon>
        <taxon>Endopterygota</taxon>
        <taxon>Lepidoptera</taxon>
        <taxon>Glossata</taxon>
        <taxon>Ditrysia</taxon>
        <taxon>Tineoidea</taxon>
        <taxon>Psychidae</taxon>
        <taxon>Oiketicinae</taxon>
        <taxon>Eumeta</taxon>
    </lineage>
</organism>
<comment type="caution">
    <text evidence="2">The sequence shown here is derived from an EMBL/GenBank/DDBJ whole genome shotgun (WGS) entry which is preliminary data.</text>
</comment>
<name>A0A4C1WLY8_EUMVA</name>
<evidence type="ECO:0000313" key="2">
    <source>
        <dbReference type="EMBL" id="GBP51319.1"/>
    </source>
</evidence>
<proteinExistence type="predicted"/>
<feature type="region of interest" description="Disordered" evidence="1">
    <location>
        <begin position="131"/>
        <end position="150"/>
    </location>
</feature>
<evidence type="ECO:0000256" key="1">
    <source>
        <dbReference type="SAM" id="MobiDB-lite"/>
    </source>
</evidence>
<sequence>MKTPNPRRVTNTLSASCEEIEKSDFILEQISRIKDMSYNTYCDRCNHGVSPYTSARAVARRRASAARPWRTNAPGESTHQTQLHDTNCCRELLRFCNLVYKHKVSDALSRPDVLYKAGHDIDERLLRDLRQATGAPTPPAGEAGGAQTPN</sequence>
<protein>
    <submittedName>
        <fullName evidence="2">Uncharacterized protein</fullName>
    </submittedName>
</protein>
<gene>
    <name evidence="2" type="ORF">EVAR_34105_1</name>
</gene>
<evidence type="ECO:0000313" key="3">
    <source>
        <dbReference type="Proteomes" id="UP000299102"/>
    </source>
</evidence>
<dbReference type="EMBL" id="BGZK01000579">
    <property type="protein sequence ID" value="GBP51319.1"/>
    <property type="molecule type" value="Genomic_DNA"/>
</dbReference>
<dbReference type="Proteomes" id="UP000299102">
    <property type="component" value="Unassembled WGS sequence"/>
</dbReference>
<dbReference type="AlphaFoldDB" id="A0A4C1WLY8"/>
<keyword evidence="3" id="KW-1185">Reference proteome</keyword>
<accession>A0A4C1WLY8</accession>